<sequence>MDRLVFQLTCSTSGGSIWTGWYSNSPAVHLEAAYGQAGIPTHLQYIWRQHMDRLVFQLTCSTSGGSIWTGWYSNSPALHLEAAYGQVGIPTHLQYIWRQHNDRRWLGTFLGG</sequence>
<protein>
    <submittedName>
        <fullName evidence="1">Uncharacterized protein</fullName>
    </submittedName>
</protein>
<evidence type="ECO:0000313" key="2">
    <source>
        <dbReference type="Proteomes" id="UP000828390"/>
    </source>
</evidence>
<organism evidence="1 2">
    <name type="scientific">Dreissena polymorpha</name>
    <name type="common">Zebra mussel</name>
    <name type="synonym">Mytilus polymorpha</name>
    <dbReference type="NCBI Taxonomy" id="45954"/>
    <lineage>
        <taxon>Eukaryota</taxon>
        <taxon>Metazoa</taxon>
        <taxon>Spiralia</taxon>
        <taxon>Lophotrochozoa</taxon>
        <taxon>Mollusca</taxon>
        <taxon>Bivalvia</taxon>
        <taxon>Autobranchia</taxon>
        <taxon>Heteroconchia</taxon>
        <taxon>Euheterodonta</taxon>
        <taxon>Imparidentia</taxon>
        <taxon>Neoheterodontei</taxon>
        <taxon>Myida</taxon>
        <taxon>Dreissenoidea</taxon>
        <taxon>Dreissenidae</taxon>
        <taxon>Dreissena</taxon>
    </lineage>
</organism>
<dbReference type="Proteomes" id="UP000828390">
    <property type="component" value="Unassembled WGS sequence"/>
</dbReference>
<dbReference type="AlphaFoldDB" id="A0A9D4RMV5"/>
<proteinExistence type="predicted"/>
<reference evidence="1" key="1">
    <citation type="journal article" date="2019" name="bioRxiv">
        <title>The Genome of the Zebra Mussel, Dreissena polymorpha: A Resource for Invasive Species Research.</title>
        <authorList>
            <person name="McCartney M.A."/>
            <person name="Auch B."/>
            <person name="Kono T."/>
            <person name="Mallez S."/>
            <person name="Zhang Y."/>
            <person name="Obille A."/>
            <person name="Becker A."/>
            <person name="Abrahante J.E."/>
            <person name="Garbe J."/>
            <person name="Badalamenti J.P."/>
            <person name="Herman A."/>
            <person name="Mangelson H."/>
            <person name="Liachko I."/>
            <person name="Sullivan S."/>
            <person name="Sone E.D."/>
            <person name="Koren S."/>
            <person name="Silverstein K.A.T."/>
            <person name="Beckman K.B."/>
            <person name="Gohl D.M."/>
        </authorList>
    </citation>
    <scope>NUCLEOTIDE SEQUENCE</scope>
    <source>
        <strain evidence="1">Duluth1</strain>
        <tissue evidence="1">Whole animal</tissue>
    </source>
</reference>
<name>A0A9D4RMV5_DREPO</name>
<dbReference type="EMBL" id="JAIWYP010000002">
    <property type="protein sequence ID" value="KAH3874214.1"/>
    <property type="molecule type" value="Genomic_DNA"/>
</dbReference>
<reference evidence="1" key="2">
    <citation type="submission" date="2020-11" db="EMBL/GenBank/DDBJ databases">
        <authorList>
            <person name="McCartney M.A."/>
            <person name="Auch B."/>
            <person name="Kono T."/>
            <person name="Mallez S."/>
            <person name="Becker A."/>
            <person name="Gohl D.M."/>
            <person name="Silverstein K.A.T."/>
            <person name="Koren S."/>
            <person name="Bechman K.B."/>
            <person name="Herman A."/>
            <person name="Abrahante J.E."/>
            <person name="Garbe J."/>
        </authorList>
    </citation>
    <scope>NUCLEOTIDE SEQUENCE</scope>
    <source>
        <strain evidence="1">Duluth1</strain>
        <tissue evidence="1">Whole animal</tissue>
    </source>
</reference>
<gene>
    <name evidence="1" type="ORF">DPMN_037456</name>
</gene>
<evidence type="ECO:0000313" key="1">
    <source>
        <dbReference type="EMBL" id="KAH3874214.1"/>
    </source>
</evidence>
<comment type="caution">
    <text evidence="1">The sequence shown here is derived from an EMBL/GenBank/DDBJ whole genome shotgun (WGS) entry which is preliminary data.</text>
</comment>
<accession>A0A9D4RMV5</accession>
<keyword evidence="2" id="KW-1185">Reference proteome</keyword>